<dbReference type="EMBL" id="BFEA01000015">
    <property type="protein sequence ID" value="GBG60868.1"/>
    <property type="molecule type" value="Genomic_DNA"/>
</dbReference>
<dbReference type="InterPro" id="IPR022083">
    <property type="entry name" value="KBP"/>
</dbReference>
<feature type="region of interest" description="Disordered" evidence="6">
    <location>
        <begin position="495"/>
        <end position="594"/>
    </location>
</feature>
<evidence type="ECO:0000313" key="8">
    <source>
        <dbReference type="Proteomes" id="UP000265515"/>
    </source>
</evidence>
<dbReference type="GO" id="GO:0005856">
    <property type="term" value="C:cytoskeleton"/>
    <property type="evidence" value="ECO:0007669"/>
    <property type="project" value="UniProtKB-SubCell"/>
</dbReference>
<evidence type="ECO:0000256" key="2">
    <source>
        <dbReference type="ARBA" id="ARBA00010305"/>
    </source>
</evidence>
<dbReference type="Pfam" id="PF12309">
    <property type="entry name" value="KBP_C"/>
    <property type="match status" value="2"/>
</dbReference>
<proteinExistence type="inferred from homology"/>
<feature type="compositionally biased region" description="Acidic residues" evidence="6">
    <location>
        <begin position="500"/>
        <end position="511"/>
    </location>
</feature>
<evidence type="ECO:0000313" key="7">
    <source>
        <dbReference type="EMBL" id="GBG60868.1"/>
    </source>
</evidence>
<comment type="similarity">
    <text evidence="2">Belongs to the KIF-binding protein family.</text>
</comment>
<reference evidence="7 8" key="1">
    <citation type="journal article" date="2018" name="Cell">
        <title>The Chara Genome: Secondary Complexity and Implications for Plant Terrestrialization.</title>
        <authorList>
            <person name="Nishiyama T."/>
            <person name="Sakayama H."/>
            <person name="Vries J.D."/>
            <person name="Buschmann H."/>
            <person name="Saint-Marcoux D."/>
            <person name="Ullrich K.K."/>
            <person name="Haas F.B."/>
            <person name="Vanderstraeten L."/>
            <person name="Becker D."/>
            <person name="Lang D."/>
            <person name="Vosolsobe S."/>
            <person name="Rombauts S."/>
            <person name="Wilhelmsson P.K.I."/>
            <person name="Janitza P."/>
            <person name="Kern R."/>
            <person name="Heyl A."/>
            <person name="Rumpler F."/>
            <person name="Villalobos L.I.A.C."/>
            <person name="Clay J.M."/>
            <person name="Skokan R."/>
            <person name="Toyoda A."/>
            <person name="Suzuki Y."/>
            <person name="Kagoshima H."/>
            <person name="Schijlen E."/>
            <person name="Tajeshwar N."/>
            <person name="Catarino B."/>
            <person name="Hetherington A.J."/>
            <person name="Saltykova A."/>
            <person name="Bonnot C."/>
            <person name="Breuninger H."/>
            <person name="Symeonidi A."/>
            <person name="Radhakrishnan G.V."/>
            <person name="Van Nieuwerburgh F."/>
            <person name="Deforce D."/>
            <person name="Chang C."/>
            <person name="Karol K.G."/>
            <person name="Hedrich R."/>
            <person name="Ulvskov P."/>
            <person name="Glockner G."/>
            <person name="Delwiche C.F."/>
            <person name="Petrasek J."/>
            <person name="Van de Peer Y."/>
            <person name="Friml J."/>
            <person name="Beilby M."/>
            <person name="Dolan L."/>
            <person name="Kohara Y."/>
            <person name="Sugano S."/>
            <person name="Fujiyama A."/>
            <person name="Delaux P.-M."/>
            <person name="Quint M."/>
            <person name="TheiBen G."/>
            <person name="Hagemann M."/>
            <person name="Harholt J."/>
            <person name="Dunand C."/>
            <person name="Zachgo S."/>
            <person name="Langdale J."/>
            <person name="Maumus F."/>
            <person name="Straeten D.V.D."/>
            <person name="Gould S.B."/>
            <person name="Rensing S.A."/>
        </authorList>
    </citation>
    <scope>NUCLEOTIDE SEQUENCE [LARGE SCALE GENOMIC DNA]</scope>
    <source>
        <strain evidence="7 8">S276</strain>
    </source>
</reference>
<feature type="region of interest" description="Disordered" evidence="6">
    <location>
        <begin position="1"/>
        <end position="28"/>
    </location>
</feature>
<keyword evidence="5" id="KW-0206">Cytoskeleton</keyword>
<gene>
    <name evidence="7" type="ORF">CBR_g15989</name>
</gene>
<evidence type="ECO:0000256" key="5">
    <source>
        <dbReference type="ARBA" id="ARBA00023212"/>
    </source>
</evidence>
<feature type="compositionally biased region" description="Acidic residues" evidence="6">
    <location>
        <begin position="519"/>
        <end position="530"/>
    </location>
</feature>
<comment type="subcellular location">
    <subcellularLocation>
        <location evidence="1">Cytoplasm</location>
        <location evidence="1">Cytoskeleton</location>
    </subcellularLocation>
</comment>
<sequence>MAEASSWGEAGGDMAHGDGDGDGDGDALSWMDFSSKEFVKEYREIERLAAAVDPETEPFRSKYKAMERLEALQRRAAWYAAPAQTVDEGKETSQSAREVEEAKDMVALLDQRIGALAVDTEQLGLAQRSLLLAIERLKTNEDRHAEVLQHSYNLLGVIWSNRNEHQKAEAYLLEAERIYKHHSPGRSVSSHVADRGVLLPFYVDDLDSCLPTACGDGQTEASAAAPVIQNGVVNQDETGEAAAPASECSRMPSSTMESSREGHEDVVVANKTPEGPEPSKGSNLRGPSDPQNEVLGSGDRDSSIGRMVGTTEMGRPCSIHGTSEHLLPDERGSSVEEEKASDGGSNRGSEEGKGGERTPRQGVADQTVKAGKQLSQRMEILYTLTAFYLAQVYERLNETRKSAAYCMTTLNRQLEYGDTFECLEWVRNCTQLAEFYTQEGELSNALYCLSAAQAVLAKNSGEFSKSGFSAVDAEANIMLSRGRVHMRCLGMSRDRAVDREGEEEAQDAGVDESEKRDQEGEEAAQDAGADESEKRRISGAGSVPNGSGCGRAGDVCVVQQEKPEERKEEEEGAVRTESHARQKVGEAEEDGNQRSCAAVTPNFRKLNLPVPSPEDEFGSKDGLVVDYQGAVRQFNEGMKYFKRALERYVLDGFVTDHFFILMDISTIHKYLAYFEKNVKRCSQIHKRRATRLEVLAEQLNPDAYPLIWKQLNTELGAIYREVAERLSEVDASAAKVAAAALQSVTFYERVFSVSDVGKIQEDHHRNLTIAFSLARMYQKLHGCSKEEAVSSLLQRDGGDSLAYLKKSLDMYNFVVEYGSKHYVQGMQEHIALCKEMAELLPASIAAQASGYRQVQR</sequence>
<keyword evidence="8" id="KW-1185">Reference proteome</keyword>
<comment type="caution">
    <text evidence="7">The sequence shown here is derived from an EMBL/GenBank/DDBJ whole genome shotgun (WGS) entry which is preliminary data.</text>
</comment>
<dbReference type="AlphaFoldDB" id="A0A388JST8"/>
<evidence type="ECO:0000256" key="4">
    <source>
        <dbReference type="ARBA" id="ARBA00022490"/>
    </source>
</evidence>
<dbReference type="Gramene" id="GBG60868">
    <property type="protein sequence ID" value="GBG60868"/>
    <property type="gene ID" value="CBR_g15989"/>
</dbReference>
<evidence type="ECO:0000256" key="6">
    <source>
        <dbReference type="SAM" id="MobiDB-lite"/>
    </source>
</evidence>
<dbReference type="Proteomes" id="UP000265515">
    <property type="component" value="Unassembled WGS sequence"/>
</dbReference>
<organism evidence="7 8">
    <name type="scientific">Chara braunii</name>
    <name type="common">Braun's stonewort</name>
    <dbReference type="NCBI Taxonomy" id="69332"/>
    <lineage>
        <taxon>Eukaryota</taxon>
        <taxon>Viridiplantae</taxon>
        <taxon>Streptophyta</taxon>
        <taxon>Charophyceae</taxon>
        <taxon>Charales</taxon>
        <taxon>Characeae</taxon>
        <taxon>Chara</taxon>
    </lineage>
</organism>
<feature type="compositionally biased region" description="Basic and acidic residues" evidence="6">
    <location>
        <begin position="322"/>
        <end position="341"/>
    </location>
</feature>
<evidence type="ECO:0000256" key="3">
    <source>
        <dbReference type="ARBA" id="ARBA00016840"/>
    </source>
</evidence>
<protein>
    <recommendedName>
        <fullName evidence="3">KIF-binding protein</fullName>
    </recommendedName>
</protein>
<evidence type="ECO:0000256" key="1">
    <source>
        <dbReference type="ARBA" id="ARBA00004245"/>
    </source>
</evidence>
<dbReference type="PANTHER" id="PTHR46321">
    <property type="entry name" value="KIF1-BINDING PROTEIN"/>
    <property type="match status" value="1"/>
</dbReference>
<dbReference type="OrthoDB" id="409897at2759"/>
<feature type="compositionally biased region" description="Basic and acidic residues" evidence="6">
    <location>
        <begin position="572"/>
        <end position="586"/>
    </location>
</feature>
<dbReference type="PANTHER" id="PTHR46321:SF1">
    <property type="entry name" value="KIF-BINDING PROTEIN"/>
    <property type="match status" value="1"/>
</dbReference>
<name>A0A388JST8_CHABU</name>
<feature type="region of interest" description="Disordered" evidence="6">
    <location>
        <begin position="237"/>
        <end position="369"/>
    </location>
</feature>
<accession>A0A388JST8</accession>
<keyword evidence="4" id="KW-0963">Cytoplasm</keyword>
<feature type="compositionally biased region" description="Basic and acidic residues" evidence="6">
    <location>
        <begin position="348"/>
        <end position="359"/>
    </location>
</feature>